<evidence type="ECO:0000259" key="7">
    <source>
        <dbReference type="PROSITE" id="PS51171"/>
    </source>
</evidence>
<dbReference type="CDD" id="cd13532">
    <property type="entry name" value="PBP2_PDT_like"/>
    <property type="match status" value="1"/>
</dbReference>
<keyword evidence="6" id="KW-0456">Lyase</keyword>
<name>A0A0D2HIU4_9EURO</name>
<accession>A0A0D2HIU4</accession>
<evidence type="ECO:0000256" key="4">
    <source>
        <dbReference type="ARBA" id="ARBA00023141"/>
    </source>
</evidence>
<keyword evidence="5" id="KW-0584">Phenylalanine biosynthesis</keyword>
<evidence type="ECO:0000256" key="3">
    <source>
        <dbReference type="ARBA" id="ARBA00022605"/>
    </source>
</evidence>
<keyword evidence="10" id="KW-1185">Reference proteome</keyword>
<dbReference type="GO" id="GO:0004664">
    <property type="term" value="F:prephenate dehydratase activity"/>
    <property type="evidence" value="ECO:0007669"/>
    <property type="project" value="UniProtKB-EC"/>
</dbReference>
<reference evidence="9 10" key="1">
    <citation type="submission" date="2015-01" db="EMBL/GenBank/DDBJ databases">
        <title>The Genome Sequence of Rhinocladiella mackenzie CBS 650.93.</title>
        <authorList>
            <consortium name="The Broad Institute Genomics Platform"/>
            <person name="Cuomo C."/>
            <person name="de Hoog S."/>
            <person name="Gorbushina A."/>
            <person name="Stielow B."/>
            <person name="Teixiera M."/>
            <person name="Abouelleil A."/>
            <person name="Chapman S.B."/>
            <person name="Priest M."/>
            <person name="Young S.K."/>
            <person name="Wortman J."/>
            <person name="Nusbaum C."/>
            <person name="Birren B."/>
        </authorList>
    </citation>
    <scope>NUCLEOTIDE SEQUENCE [LARGE SCALE GENOMIC DNA]</scope>
    <source>
        <strain evidence="9 10">CBS 650.93</strain>
    </source>
</reference>
<dbReference type="UniPathway" id="UPA00121">
    <property type="reaction ID" value="UER00345"/>
</dbReference>
<protein>
    <recommendedName>
        <fullName evidence="2">prephenate dehydratase</fullName>
        <ecNumber evidence="2">4.2.1.51</ecNumber>
    </recommendedName>
</protein>
<dbReference type="InterPro" id="IPR002912">
    <property type="entry name" value="ACT_dom"/>
</dbReference>
<dbReference type="OrthoDB" id="983542at2759"/>
<feature type="domain" description="ACT" evidence="8">
    <location>
        <begin position="258"/>
        <end position="343"/>
    </location>
</feature>
<evidence type="ECO:0000256" key="5">
    <source>
        <dbReference type="ARBA" id="ARBA00023222"/>
    </source>
</evidence>
<dbReference type="PANTHER" id="PTHR21022:SF19">
    <property type="entry name" value="PREPHENATE DEHYDRATASE-RELATED"/>
    <property type="match status" value="1"/>
</dbReference>
<dbReference type="PANTHER" id="PTHR21022">
    <property type="entry name" value="PREPHENATE DEHYDRATASE P PROTEIN"/>
    <property type="match status" value="1"/>
</dbReference>
<evidence type="ECO:0000259" key="8">
    <source>
        <dbReference type="PROSITE" id="PS51671"/>
    </source>
</evidence>
<dbReference type="SUPFAM" id="SSF55021">
    <property type="entry name" value="ACT-like"/>
    <property type="match status" value="1"/>
</dbReference>
<dbReference type="InterPro" id="IPR008242">
    <property type="entry name" value="Chor_mutase/pphenate_deHydtase"/>
</dbReference>
<gene>
    <name evidence="9" type="ORF">Z518_01652</name>
</gene>
<dbReference type="Gene3D" id="3.30.70.260">
    <property type="match status" value="1"/>
</dbReference>
<dbReference type="AlphaFoldDB" id="A0A0D2HIU4"/>
<dbReference type="GO" id="GO:0005737">
    <property type="term" value="C:cytoplasm"/>
    <property type="evidence" value="ECO:0007669"/>
    <property type="project" value="TreeGrafter"/>
</dbReference>
<dbReference type="Pfam" id="PF00800">
    <property type="entry name" value="PDT"/>
    <property type="match status" value="1"/>
</dbReference>
<evidence type="ECO:0000256" key="2">
    <source>
        <dbReference type="ARBA" id="ARBA00013147"/>
    </source>
</evidence>
<proteinExistence type="predicted"/>
<evidence type="ECO:0000313" key="10">
    <source>
        <dbReference type="Proteomes" id="UP000053617"/>
    </source>
</evidence>
<dbReference type="HOGENOM" id="CLU_035008_5_1_1"/>
<keyword evidence="3" id="KW-0028">Amino-acid biosynthesis</keyword>
<dbReference type="EC" id="4.2.1.51" evidence="2"/>
<dbReference type="GO" id="GO:0009094">
    <property type="term" value="P:L-phenylalanine biosynthetic process"/>
    <property type="evidence" value="ECO:0007669"/>
    <property type="project" value="UniProtKB-UniPathway"/>
</dbReference>
<dbReference type="EMBL" id="KN847475">
    <property type="protein sequence ID" value="KIX10568.1"/>
    <property type="molecule type" value="Genomic_DNA"/>
</dbReference>
<evidence type="ECO:0000256" key="6">
    <source>
        <dbReference type="ARBA" id="ARBA00023239"/>
    </source>
</evidence>
<dbReference type="Gene3D" id="3.40.190.10">
    <property type="entry name" value="Periplasmic binding protein-like II"/>
    <property type="match status" value="2"/>
</dbReference>
<dbReference type="InterPro" id="IPR001086">
    <property type="entry name" value="Preph_deHydtase"/>
</dbReference>
<dbReference type="SUPFAM" id="SSF53850">
    <property type="entry name" value="Periplasmic binding protein-like II"/>
    <property type="match status" value="1"/>
</dbReference>
<dbReference type="GeneID" id="25289723"/>
<keyword evidence="4" id="KW-0057">Aromatic amino acid biosynthesis</keyword>
<dbReference type="PROSITE" id="PS51171">
    <property type="entry name" value="PREPHENATE_DEHYDR_3"/>
    <property type="match status" value="1"/>
</dbReference>
<feature type="domain" description="Prephenate dehydratase" evidence="7">
    <location>
        <begin position="12"/>
        <end position="228"/>
    </location>
</feature>
<dbReference type="VEuPathDB" id="FungiDB:Z518_01652"/>
<dbReference type="Proteomes" id="UP000053617">
    <property type="component" value="Unassembled WGS sequence"/>
</dbReference>
<comment type="pathway">
    <text evidence="1">Amino-acid biosynthesis; L-phenylalanine biosynthesis; phenylpyruvate from prephenate: step 1/1.</text>
</comment>
<evidence type="ECO:0000256" key="1">
    <source>
        <dbReference type="ARBA" id="ARBA00004741"/>
    </source>
</evidence>
<dbReference type="PROSITE" id="PS51671">
    <property type="entry name" value="ACT"/>
    <property type="match status" value="1"/>
</dbReference>
<evidence type="ECO:0000313" key="9">
    <source>
        <dbReference type="EMBL" id="KIX10568.1"/>
    </source>
</evidence>
<dbReference type="PIRSF" id="PIRSF001500">
    <property type="entry name" value="Chor_mut_pdt_Ppr"/>
    <property type="match status" value="1"/>
</dbReference>
<dbReference type="InterPro" id="IPR045865">
    <property type="entry name" value="ACT-like_dom_sf"/>
</dbReference>
<dbReference type="RefSeq" id="XP_013277704.1">
    <property type="nucleotide sequence ID" value="XM_013422250.1"/>
</dbReference>
<organism evidence="9 10">
    <name type="scientific">Rhinocladiella mackenziei CBS 650.93</name>
    <dbReference type="NCBI Taxonomy" id="1442369"/>
    <lineage>
        <taxon>Eukaryota</taxon>
        <taxon>Fungi</taxon>
        <taxon>Dikarya</taxon>
        <taxon>Ascomycota</taxon>
        <taxon>Pezizomycotina</taxon>
        <taxon>Eurotiomycetes</taxon>
        <taxon>Chaetothyriomycetidae</taxon>
        <taxon>Chaetothyriales</taxon>
        <taxon>Herpotrichiellaceae</taxon>
        <taxon>Rhinocladiella</taxon>
    </lineage>
</organism>
<dbReference type="CDD" id="cd04905">
    <property type="entry name" value="ACT_CM-PDT"/>
    <property type="match status" value="1"/>
</dbReference>
<sequence>MFDRGESASPLNIAYLGPEASFSHQAAVEVFAPSSSSPPSRPASLHPLPSFTAIFSSIQNSSSTCSSSSENISYDYAVIPIENSTNGSVFQILDLLAQCGLDSSALYPDVEVCAEYYLPVHHCLFVSSPPNSRDSKDPKQSIRTLYTHPQVWGQCGRFLSTHFPPNLVERIDVGSTSAAAQLVAQESNGGFSAAIGSQLAGQKNNLVCLAENIEDEPGSNTTRFFVVRNRKRPLDQTGYTSIERSSEHIKPLRYKSLITFTIPHAKPGSLADALAVFKQHSFNLTSIDTRPSRQRNWQYVFFVECENIKAEATQDARVEWLSDNLRTLLDDLSKFTESLRCLGTFQDQLPRENGTGAEIAADGCAELNRI</sequence>
<dbReference type="STRING" id="1442369.A0A0D2HIU4"/>